<dbReference type="EMBL" id="CAVNYO010000405">
    <property type="protein sequence ID" value="CAK5275302.1"/>
    <property type="molecule type" value="Genomic_DNA"/>
</dbReference>
<evidence type="ECO:0000313" key="2">
    <source>
        <dbReference type="Proteomes" id="UP001295794"/>
    </source>
</evidence>
<protein>
    <submittedName>
        <fullName evidence="1">Uncharacterized protein</fullName>
    </submittedName>
</protein>
<accession>A0AAD2HGD2</accession>
<gene>
    <name evidence="1" type="ORF">MYCIT1_LOCUS22989</name>
</gene>
<dbReference type="Proteomes" id="UP001295794">
    <property type="component" value="Unassembled WGS sequence"/>
</dbReference>
<keyword evidence="2" id="KW-1185">Reference proteome</keyword>
<comment type="caution">
    <text evidence="1">The sequence shown here is derived from an EMBL/GenBank/DDBJ whole genome shotgun (WGS) entry which is preliminary data.</text>
</comment>
<reference evidence="1" key="1">
    <citation type="submission" date="2023-11" db="EMBL/GenBank/DDBJ databases">
        <authorList>
            <person name="De Vega J J."/>
            <person name="De Vega J J."/>
        </authorList>
    </citation>
    <scope>NUCLEOTIDE SEQUENCE</scope>
</reference>
<organism evidence="1 2">
    <name type="scientific">Mycena citricolor</name>
    <dbReference type="NCBI Taxonomy" id="2018698"/>
    <lineage>
        <taxon>Eukaryota</taxon>
        <taxon>Fungi</taxon>
        <taxon>Dikarya</taxon>
        <taxon>Basidiomycota</taxon>
        <taxon>Agaricomycotina</taxon>
        <taxon>Agaricomycetes</taxon>
        <taxon>Agaricomycetidae</taxon>
        <taxon>Agaricales</taxon>
        <taxon>Marasmiineae</taxon>
        <taxon>Mycenaceae</taxon>
        <taxon>Mycena</taxon>
    </lineage>
</organism>
<name>A0AAD2HGD2_9AGAR</name>
<dbReference type="AlphaFoldDB" id="A0AAD2HGD2"/>
<sequence>MGMTEVSAAVLEVTDSDESTDLELDLSEWIGVGKVYKDVPSARKRVAGTDTSVSVPYDHKHLAEMGTTAVFNPNIVDASIRDVALCLTVNQKADVLLNALGHLPQDGPSRPVFDNAIQSCLQIATLSPHYVARARIMRARRRLNAGLQLAAQEDLQAALAAEPDNPEAKALLHRRSISVEKLLAPLPTLTAQARFSNEIWREIALWLPRRDLKTLLSVPNALSRVASRLLFRRLDLHLSVPPDHDADAGPGAAARRTADILTRIIEDASFSGSVRTLCVFSYATGKDESMAFQIGMLSNAIYRLVNLRNVHISGSSENTVPLLRLLQQSSLRIRGLSIVCPDAPVDLTHFDCKTLHSLSYSTREGNPTSTNAFLAQNRSLRTVSLHNMSWVFPVDSLSLRNLTSISFSGHFPSDSNAFAVILSDARQLDSLSLTCTIECLPAIQFRHATSGGALPFLRFFSLTVSGAARRPGSADLFPAVADFLRARSELVQLSLIVREEADQRTAGFDAAVWGVLPTLTKLRTLTITYPRDLAAGLAAWLIPRSVRALTLDFVAAPRDPASFLDQIRPGVPPLLRYIALPDLGSRCARTVVERGFPTVRVVRLAGGSYWKVEDGRPSEVFLKGLGAVREWLEWIGCEDVVPRDSGAQFL</sequence>
<proteinExistence type="predicted"/>
<evidence type="ECO:0000313" key="1">
    <source>
        <dbReference type="EMBL" id="CAK5275302.1"/>
    </source>
</evidence>